<feature type="domain" description="Conserved oligomeric Golgi complex subunit 3 N-terminal" evidence="10">
    <location>
        <begin position="123"/>
        <end position="266"/>
    </location>
</feature>
<keyword evidence="13" id="KW-1185">Reference proteome</keyword>
<accession>A0A4Y7SGT3</accession>
<evidence type="ECO:0000313" key="13">
    <source>
        <dbReference type="Proteomes" id="UP000298030"/>
    </source>
</evidence>
<dbReference type="InterPro" id="IPR048685">
    <property type="entry name" value="COG3_C"/>
</dbReference>
<feature type="region of interest" description="Disordered" evidence="9">
    <location>
        <begin position="838"/>
        <end position="885"/>
    </location>
</feature>
<dbReference type="AlphaFoldDB" id="A0A4Y7SGT3"/>
<evidence type="ECO:0000256" key="3">
    <source>
        <dbReference type="ARBA" id="ARBA00020976"/>
    </source>
</evidence>
<evidence type="ECO:0000256" key="6">
    <source>
        <dbReference type="ARBA" id="ARBA00023034"/>
    </source>
</evidence>
<dbReference type="EMBL" id="QPFP01000123">
    <property type="protein sequence ID" value="TEB21093.1"/>
    <property type="molecule type" value="Genomic_DNA"/>
</dbReference>
<evidence type="ECO:0000256" key="8">
    <source>
        <dbReference type="ARBA" id="ARBA00031339"/>
    </source>
</evidence>
<protein>
    <recommendedName>
        <fullName evidence="3">Conserved oligomeric Golgi complex subunit 3</fullName>
    </recommendedName>
    <alternativeName>
        <fullName evidence="8">Component of oligomeric Golgi complex 3</fullName>
    </alternativeName>
</protein>
<dbReference type="GO" id="GO:0006886">
    <property type="term" value="P:intracellular protein transport"/>
    <property type="evidence" value="ECO:0007669"/>
    <property type="project" value="InterPro"/>
</dbReference>
<organism evidence="12 13">
    <name type="scientific">Coprinellus micaceus</name>
    <name type="common">Glistening ink-cap mushroom</name>
    <name type="synonym">Coprinus micaceus</name>
    <dbReference type="NCBI Taxonomy" id="71717"/>
    <lineage>
        <taxon>Eukaryota</taxon>
        <taxon>Fungi</taxon>
        <taxon>Dikarya</taxon>
        <taxon>Basidiomycota</taxon>
        <taxon>Agaricomycotina</taxon>
        <taxon>Agaricomycetes</taxon>
        <taxon>Agaricomycetidae</taxon>
        <taxon>Agaricales</taxon>
        <taxon>Agaricineae</taxon>
        <taxon>Psathyrellaceae</taxon>
        <taxon>Coprinellus</taxon>
    </lineage>
</organism>
<dbReference type="PANTHER" id="PTHR13302">
    <property type="entry name" value="CONSERVED OLIGOMERIC GOLGI COMPLEX COMPONENT 3"/>
    <property type="match status" value="1"/>
</dbReference>
<dbReference type="GO" id="GO:0017119">
    <property type="term" value="C:Golgi transport complex"/>
    <property type="evidence" value="ECO:0007669"/>
    <property type="project" value="TreeGrafter"/>
</dbReference>
<evidence type="ECO:0000256" key="9">
    <source>
        <dbReference type="SAM" id="MobiDB-lite"/>
    </source>
</evidence>
<dbReference type="Proteomes" id="UP000298030">
    <property type="component" value="Unassembled WGS sequence"/>
</dbReference>
<keyword evidence="7" id="KW-0472">Membrane</keyword>
<feature type="compositionally biased region" description="Acidic residues" evidence="9">
    <location>
        <begin position="449"/>
        <end position="477"/>
    </location>
</feature>
<evidence type="ECO:0000256" key="4">
    <source>
        <dbReference type="ARBA" id="ARBA00022448"/>
    </source>
</evidence>
<comment type="similarity">
    <text evidence="2">Belongs to the COG3 family.</text>
</comment>
<dbReference type="GO" id="GO:0000139">
    <property type="term" value="C:Golgi membrane"/>
    <property type="evidence" value="ECO:0007669"/>
    <property type="project" value="UniProtKB-SubCell"/>
</dbReference>
<proteinExistence type="inferred from homology"/>
<evidence type="ECO:0000256" key="5">
    <source>
        <dbReference type="ARBA" id="ARBA00022927"/>
    </source>
</evidence>
<evidence type="ECO:0000313" key="12">
    <source>
        <dbReference type="EMBL" id="TEB21093.1"/>
    </source>
</evidence>
<comment type="caution">
    <text evidence="12">The sequence shown here is derived from an EMBL/GenBank/DDBJ whole genome shotgun (WGS) entry which is preliminary data.</text>
</comment>
<feature type="region of interest" description="Disordered" evidence="9">
    <location>
        <begin position="443"/>
        <end position="485"/>
    </location>
</feature>
<sequence length="956" mass="106255">MSKRVHYVPSLGLRFRASPALSVEEWEAKAPLGDLEIRSVNAIKIASEKVPFPLKVWKMRTTRTTSLRRRHAQQRLQHLVTAPTNPPPYIPAKPIHTTQQLYDWFAVIDRSVAHSQESHFRAYVASVSEYLDVCDALLARVSEVEVEVETMGECWWSVEEGGRSLKEACERVLLERDQLLQLTDAIGGYLEYFTELESATRMLNHPGEDLLFSPDFLSTVSKIDTCIEFLRARRHFKESEVYLLRFHQCLVRSMTLVKMNFVNSLRTLTADTAKKLGDKSATLSQTAVMHLLYTRFGTMAGKVKPLLGEMERRARKYPDELGSLLAECVSAYFSVLEEIRGLDPARSELVELTRTGCSYLKQLCTDEFNLYRKFFNTAEDQLYQYLESLCDLLYDDLRPRILHEARLTALCEVCTVLQALMVLDAPISSASTLFSTNDAPAISPALLDSDPDSSNDSDNDDDDDDDDEDSFSDELNIDFDHPGREKSKDFVGKRLHTQHLLQMVLQDAQTRLFFKAQAVVQSEVRWYVPKGEDIAWPDVILNATKPRGPTEMREKESVSRIFENGGSEGLGEIMKKQETWYPTVRKMVWVLEQLHDFVKPAIFEDIAQEAALLCRQSLFSAADLIKARPPPSVPLDGSLFLVRHLLILKEVARRVGLSTSGTVDSGVQSGKGSLQTGIGSGGGVLSPSGMGPLSPTGVTGTLTTMLNRTTAILPEGLFASLGVPRADENLRDVKHGLDDDLRRACEEVISSCVDPLCEPLDEWVMKVRTFSQSSSKQPSGSHRHHASPSTAATPAGNIAAITSPAKVNELYEEFRLKTERDLRANAARVRLYLGEQPNTQEVAETLEGQGEGSSTPRSPHPASLSNSNSSSSNSNRNGGGGGGRTSRVLIEHIRERVWEGYRGFLESAKEVALAVAVSGGNGGEGDVEKEREWREVVRGMEGEAEMREVLRGVCGL</sequence>
<evidence type="ECO:0000256" key="7">
    <source>
        <dbReference type="ARBA" id="ARBA00023136"/>
    </source>
</evidence>
<feature type="region of interest" description="Disordered" evidence="9">
    <location>
        <begin position="771"/>
        <end position="798"/>
    </location>
</feature>
<evidence type="ECO:0000259" key="10">
    <source>
        <dbReference type="Pfam" id="PF04136"/>
    </source>
</evidence>
<dbReference type="Pfam" id="PF04136">
    <property type="entry name" value="COG3_N"/>
    <property type="match status" value="1"/>
</dbReference>
<dbReference type="GO" id="GO:0006891">
    <property type="term" value="P:intra-Golgi vesicle-mediated transport"/>
    <property type="evidence" value="ECO:0007669"/>
    <property type="project" value="TreeGrafter"/>
</dbReference>
<keyword evidence="4" id="KW-0813">Transport</keyword>
<feature type="domain" description="Conserved oligomeric Golgi complex subunit 3 C-terminal" evidence="11">
    <location>
        <begin position="290"/>
        <end position="651"/>
    </location>
</feature>
<dbReference type="GO" id="GO:0007030">
    <property type="term" value="P:Golgi organization"/>
    <property type="evidence" value="ECO:0007669"/>
    <property type="project" value="TreeGrafter"/>
</dbReference>
<dbReference type="Pfam" id="PF20671">
    <property type="entry name" value="COG3_C"/>
    <property type="match status" value="1"/>
</dbReference>
<keyword evidence="5" id="KW-0653">Protein transport</keyword>
<dbReference type="GO" id="GO:0005801">
    <property type="term" value="C:cis-Golgi network"/>
    <property type="evidence" value="ECO:0007669"/>
    <property type="project" value="InterPro"/>
</dbReference>
<name>A0A4Y7SGT3_COPMI</name>
<dbReference type="InterPro" id="IPR007265">
    <property type="entry name" value="COG_su3"/>
</dbReference>
<feature type="compositionally biased region" description="Low complexity" evidence="9">
    <location>
        <begin position="865"/>
        <end position="876"/>
    </location>
</feature>
<dbReference type="InterPro" id="IPR048320">
    <property type="entry name" value="COG3_N"/>
</dbReference>
<evidence type="ECO:0000259" key="11">
    <source>
        <dbReference type="Pfam" id="PF20671"/>
    </source>
</evidence>
<comment type="subcellular location">
    <subcellularLocation>
        <location evidence="1">Golgi apparatus membrane</location>
        <topology evidence="1">Peripheral membrane protein</topology>
    </subcellularLocation>
</comment>
<feature type="compositionally biased region" description="Low complexity" evidence="9">
    <location>
        <begin position="771"/>
        <end position="780"/>
    </location>
</feature>
<reference evidence="12 13" key="1">
    <citation type="journal article" date="2019" name="Nat. Ecol. Evol.">
        <title>Megaphylogeny resolves global patterns of mushroom evolution.</title>
        <authorList>
            <person name="Varga T."/>
            <person name="Krizsan K."/>
            <person name="Foldi C."/>
            <person name="Dima B."/>
            <person name="Sanchez-Garcia M."/>
            <person name="Sanchez-Ramirez S."/>
            <person name="Szollosi G.J."/>
            <person name="Szarkandi J.G."/>
            <person name="Papp V."/>
            <person name="Albert L."/>
            <person name="Andreopoulos W."/>
            <person name="Angelini C."/>
            <person name="Antonin V."/>
            <person name="Barry K.W."/>
            <person name="Bougher N.L."/>
            <person name="Buchanan P."/>
            <person name="Buyck B."/>
            <person name="Bense V."/>
            <person name="Catcheside P."/>
            <person name="Chovatia M."/>
            <person name="Cooper J."/>
            <person name="Damon W."/>
            <person name="Desjardin D."/>
            <person name="Finy P."/>
            <person name="Geml J."/>
            <person name="Haridas S."/>
            <person name="Hughes K."/>
            <person name="Justo A."/>
            <person name="Karasinski D."/>
            <person name="Kautmanova I."/>
            <person name="Kiss B."/>
            <person name="Kocsube S."/>
            <person name="Kotiranta H."/>
            <person name="LaButti K.M."/>
            <person name="Lechner B.E."/>
            <person name="Liimatainen K."/>
            <person name="Lipzen A."/>
            <person name="Lukacs Z."/>
            <person name="Mihaltcheva S."/>
            <person name="Morgado L.N."/>
            <person name="Niskanen T."/>
            <person name="Noordeloos M.E."/>
            <person name="Ohm R.A."/>
            <person name="Ortiz-Santana B."/>
            <person name="Ovrebo C."/>
            <person name="Racz N."/>
            <person name="Riley R."/>
            <person name="Savchenko A."/>
            <person name="Shiryaev A."/>
            <person name="Soop K."/>
            <person name="Spirin V."/>
            <person name="Szebenyi C."/>
            <person name="Tomsovsky M."/>
            <person name="Tulloss R.E."/>
            <person name="Uehling J."/>
            <person name="Grigoriev I.V."/>
            <person name="Vagvolgyi C."/>
            <person name="Papp T."/>
            <person name="Martin F.M."/>
            <person name="Miettinen O."/>
            <person name="Hibbett D.S."/>
            <person name="Nagy L.G."/>
        </authorList>
    </citation>
    <scope>NUCLEOTIDE SEQUENCE [LARGE SCALE GENOMIC DNA]</scope>
    <source>
        <strain evidence="12 13">FP101781</strain>
    </source>
</reference>
<dbReference type="PANTHER" id="PTHR13302:SF8">
    <property type="entry name" value="CONSERVED OLIGOMERIC GOLGI COMPLEX SUBUNIT 3"/>
    <property type="match status" value="1"/>
</dbReference>
<evidence type="ECO:0000256" key="1">
    <source>
        <dbReference type="ARBA" id="ARBA00004395"/>
    </source>
</evidence>
<keyword evidence="6" id="KW-0333">Golgi apparatus</keyword>
<gene>
    <name evidence="12" type="ORF">FA13DRAFT_1757661</name>
</gene>
<dbReference type="STRING" id="71717.A0A4Y7SGT3"/>
<evidence type="ECO:0000256" key="2">
    <source>
        <dbReference type="ARBA" id="ARBA00009936"/>
    </source>
</evidence>
<dbReference type="OrthoDB" id="296793at2759"/>